<reference evidence="1 2" key="1">
    <citation type="submission" date="2020-06" db="EMBL/GenBank/DDBJ databases">
        <title>Rhizobium sp.nov. isolated from the tomato plant.</title>
        <authorList>
            <person name="Thin K.K."/>
            <person name="Zhang X."/>
            <person name="He S."/>
        </authorList>
    </citation>
    <scope>NUCLEOTIDE SEQUENCE [LARGE SCALE GENOMIC DNA]</scope>
    <source>
        <strain evidence="1 2">DBTS2</strain>
    </source>
</reference>
<name>A0ABX2QI95_9HYPH</name>
<organism evidence="1 2">
    <name type="scientific">Mycoplana rhizolycopersici</name>
    <dbReference type="NCBI Taxonomy" id="2746702"/>
    <lineage>
        <taxon>Bacteria</taxon>
        <taxon>Pseudomonadati</taxon>
        <taxon>Pseudomonadota</taxon>
        <taxon>Alphaproteobacteria</taxon>
        <taxon>Hyphomicrobiales</taxon>
        <taxon>Rhizobiaceae</taxon>
        <taxon>Mycoplana</taxon>
    </lineage>
</organism>
<keyword evidence="2" id="KW-1185">Reference proteome</keyword>
<dbReference type="EMBL" id="JABXYK010000006">
    <property type="protein sequence ID" value="NVP56086.1"/>
    <property type="molecule type" value="Genomic_DNA"/>
</dbReference>
<sequence>MSIVRQLLQIAAVQAMRGRTVAKEAIFDSRIGPLPDILKGEEKPILVVSIEESEQPEDGGNDAGFFGRSIRFTMLVQAAVASAVSVDIDGEETVTVGIGETDAGYEATLNVLERQWRMALSKPADAWAELFRDLVMRVGVIRDARGINPKSGHRHASRFTEVVLTTVPEPVPGEESQAVERGITLLEGHPDYAELGALLRSLLSAGAAATDWQKLRHQLFGSEQTLLAVGIAPLVSEEDTLTTAILERTGLSGVTVTGDA</sequence>
<gene>
    <name evidence="1" type="ORF">HV823_12570</name>
</gene>
<evidence type="ECO:0000313" key="1">
    <source>
        <dbReference type="EMBL" id="NVP56086.1"/>
    </source>
</evidence>
<protein>
    <submittedName>
        <fullName evidence="1">Uncharacterized protein</fullName>
    </submittedName>
</protein>
<dbReference type="RefSeq" id="WP_176950053.1">
    <property type="nucleotide sequence ID" value="NZ_JABXYK010000006.1"/>
</dbReference>
<proteinExistence type="predicted"/>
<evidence type="ECO:0000313" key="2">
    <source>
        <dbReference type="Proteomes" id="UP000659172"/>
    </source>
</evidence>
<accession>A0ABX2QI95</accession>
<dbReference type="Proteomes" id="UP000659172">
    <property type="component" value="Unassembled WGS sequence"/>
</dbReference>
<comment type="caution">
    <text evidence="1">The sequence shown here is derived from an EMBL/GenBank/DDBJ whole genome shotgun (WGS) entry which is preliminary data.</text>
</comment>